<dbReference type="Proteomes" id="UP001358586">
    <property type="component" value="Chromosome 1"/>
</dbReference>
<keyword evidence="1" id="KW-0812">Transmembrane</keyword>
<keyword evidence="1" id="KW-1133">Transmembrane helix</keyword>
<organism evidence="2 3">
    <name type="scientific">Gossypium arboreum</name>
    <name type="common">Tree cotton</name>
    <name type="synonym">Gossypium nanking</name>
    <dbReference type="NCBI Taxonomy" id="29729"/>
    <lineage>
        <taxon>Eukaryota</taxon>
        <taxon>Viridiplantae</taxon>
        <taxon>Streptophyta</taxon>
        <taxon>Embryophyta</taxon>
        <taxon>Tracheophyta</taxon>
        <taxon>Spermatophyta</taxon>
        <taxon>Magnoliopsida</taxon>
        <taxon>eudicotyledons</taxon>
        <taxon>Gunneridae</taxon>
        <taxon>Pentapetalae</taxon>
        <taxon>rosids</taxon>
        <taxon>malvids</taxon>
        <taxon>Malvales</taxon>
        <taxon>Malvaceae</taxon>
        <taxon>Malvoideae</taxon>
        <taxon>Gossypium</taxon>
    </lineage>
</organism>
<proteinExistence type="predicted"/>
<evidence type="ECO:0000256" key="1">
    <source>
        <dbReference type="SAM" id="Phobius"/>
    </source>
</evidence>
<name>A0ABR0R4E9_GOSAR</name>
<gene>
    <name evidence="2" type="ORF">PVK06_002364</name>
</gene>
<reference evidence="2 3" key="1">
    <citation type="submission" date="2023-03" db="EMBL/GenBank/DDBJ databases">
        <title>WGS of Gossypium arboreum.</title>
        <authorList>
            <person name="Yu D."/>
        </authorList>
    </citation>
    <scope>NUCLEOTIDE SEQUENCE [LARGE SCALE GENOMIC DNA]</scope>
    <source>
        <tissue evidence="2">Leaf</tissue>
    </source>
</reference>
<protein>
    <submittedName>
        <fullName evidence="2">Uncharacterized protein</fullName>
    </submittedName>
</protein>
<evidence type="ECO:0000313" key="2">
    <source>
        <dbReference type="EMBL" id="KAK5846093.1"/>
    </source>
</evidence>
<accession>A0ABR0R4E9</accession>
<keyword evidence="3" id="KW-1185">Reference proteome</keyword>
<feature type="transmembrane region" description="Helical" evidence="1">
    <location>
        <begin position="12"/>
        <end position="31"/>
    </location>
</feature>
<dbReference type="EMBL" id="JARKNE010000001">
    <property type="protein sequence ID" value="KAK5846093.1"/>
    <property type="molecule type" value="Genomic_DNA"/>
</dbReference>
<sequence length="71" mass="8297">MLYRELCRTTKLNAVDIGGFLVLLQLWALYQMSVLASVSHQPYVFPLVNRWSFYPGIGRLYTVSIYHLMIE</sequence>
<evidence type="ECO:0000313" key="3">
    <source>
        <dbReference type="Proteomes" id="UP001358586"/>
    </source>
</evidence>
<keyword evidence="1" id="KW-0472">Membrane</keyword>
<comment type="caution">
    <text evidence="2">The sequence shown here is derived from an EMBL/GenBank/DDBJ whole genome shotgun (WGS) entry which is preliminary data.</text>
</comment>